<dbReference type="GO" id="GO:0003700">
    <property type="term" value="F:DNA-binding transcription factor activity"/>
    <property type="evidence" value="ECO:0007669"/>
    <property type="project" value="InterPro"/>
</dbReference>
<dbReference type="PANTHER" id="PTHR30204:SF69">
    <property type="entry name" value="MERR-FAMILY TRANSCRIPTIONAL REGULATOR"/>
    <property type="match status" value="1"/>
</dbReference>
<evidence type="ECO:0000256" key="2">
    <source>
        <dbReference type="ARBA" id="ARBA00023015"/>
    </source>
</evidence>
<keyword evidence="3" id="KW-0238">DNA-binding</keyword>
<dbReference type="SUPFAM" id="SSF55136">
    <property type="entry name" value="Probable bacterial effector-binding domain"/>
    <property type="match status" value="1"/>
</dbReference>
<evidence type="ECO:0000256" key="3">
    <source>
        <dbReference type="ARBA" id="ARBA00023125"/>
    </source>
</evidence>
<keyword evidence="1" id="KW-0678">Repressor</keyword>
<dbReference type="InterPro" id="IPR010499">
    <property type="entry name" value="AraC_E-bd"/>
</dbReference>
<sequence>MKKYFTIGEFSRLLDIKIATLRYYDEIGLLRPAFIDENNNYRYYSTEQFERLNSIKYLRALDLPINELLDFFDYREIDTLIEMLKKQKAEIARKKRELEIIEKKINLRLERIDDAVNTALDTISEVELPEMRAAYLRHDYVLGDDIEFPISELRTMFGINRDIFLGKIGISISSSNIEFENFNQYSGIFMLIEEEDKIEAPTITFPSRNYLRIRFKGTHMDAAYYYKKLLSYMKKKHYKLIGDSIEITLIDYGITNDLDKYVTEILLPFVHI</sequence>
<feature type="coiled-coil region" evidence="5">
    <location>
        <begin position="77"/>
        <end position="104"/>
    </location>
</feature>
<comment type="caution">
    <text evidence="7">The sequence shown here is derived from an EMBL/GenBank/DDBJ whole genome shotgun (WGS) entry which is preliminary data.</text>
</comment>
<protein>
    <submittedName>
        <fullName evidence="7">GntR family transcriptional regulator</fullName>
    </submittedName>
</protein>
<proteinExistence type="predicted"/>
<dbReference type="PANTHER" id="PTHR30204">
    <property type="entry name" value="REDOX-CYCLING DRUG-SENSING TRANSCRIPTIONAL ACTIVATOR SOXR"/>
    <property type="match status" value="1"/>
</dbReference>
<dbReference type="InterPro" id="IPR009061">
    <property type="entry name" value="DNA-bd_dom_put_sf"/>
</dbReference>
<keyword evidence="4" id="KW-0804">Transcription</keyword>
<feature type="domain" description="HTH merR-type" evidence="6">
    <location>
        <begin position="4"/>
        <end position="74"/>
    </location>
</feature>
<dbReference type="EMBL" id="PQWM01000029">
    <property type="protein sequence ID" value="RDZ11098.1"/>
    <property type="molecule type" value="Genomic_DNA"/>
</dbReference>
<dbReference type="Gene3D" id="1.10.1660.10">
    <property type="match status" value="1"/>
</dbReference>
<dbReference type="AlphaFoldDB" id="A0A3D8WX62"/>
<dbReference type="SUPFAM" id="SSF46955">
    <property type="entry name" value="Putative DNA-binding domain"/>
    <property type="match status" value="1"/>
</dbReference>
<evidence type="ECO:0000259" key="6">
    <source>
        <dbReference type="PROSITE" id="PS50937"/>
    </source>
</evidence>
<keyword evidence="5" id="KW-0175">Coiled coil</keyword>
<dbReference type="Pfam" id="PF06445">
    <property type="entry name" value="GyrI-like"/>
    <property type="match status" value="1"/>
</dbReference>
<dbReference type="Proteomes" id="UP000256519">
    <property type="component" value="Unassembled WGS sequence"/>
</dbReference>
<dbReference type="InterPro" id="IPR029442">
    <property type="entry name" value="GyrI-like"/>
</dbReference>
<dbReference type="PROSITE" id="PS00552">
    <property type="entry name" value="HTH_MERR_1"/>
    <property type="match status" value="1"/>
</dbReference>
<evidence type="ECO:0000256" key="4">
    <source>
        <dbReference type="ARBA" id="ARBA00023163"/>
    </source>
</evidence>
<dbReference type="InterPro" id="IPR000551">
    <property type="entry name" value="MerR-type_HTH_dom"/>
</dbReference>
<dbReference type="Pfam" id="PF13411">
    <property type="entry name" value="MerR_1"/>
    <property type="match status" value="1"/>
</dbReference>
<evidence type="ECO:0000313" key="7">
    <source>
        <dbReference type="EMBL" id="RDZ11098.1"/>
    </source>
</evidence>
<evidence type="ECO:0000256" key="5">
    <source>
        <dbReference type="SAM" id="Coils"/>
    </source>
</evidence>
<evidence type="ECO:0000256" key="1">
    <source>
        <dbReference type="ARBA" id="ARBA00022491"/>
    </source>
</evidence>
<dbReference type="PROSITE" id="PS50937">
    <property type="entry name" value="HTH_MERR_2"/>
    <property type="match status" value="1"/>
</dbReference>
<dbReference type="Gene3D" id="3.20.80.10">
    <property type="entry name" value="Regulatory factor, effector binding domain"/>
    <property type="match status" value="1"/>
</dbReference>
<accession>A0A3D8WX62</accession>
<dbReference type="SMART" id="SM00871">
    <property type="entry name" value="AraC_E_bind"/>
    <property type="match status" value="1"/>
</dbReference>
<keyword evidence="2" id="KW-0805">Transcription regulation</keyword>
<dbReference type="RefSeq" id="WP_116077153.1">
    <property type="nucleotide sequence ID" value="NZ_CP187630.1"/>
</dbReference>
<name>A0A3D8WX62_PRIMG</name>
<dbReference type="InterPro" id="IPR047057">
    <property type="entry name" value="MerR_fam"/>
</dbReference>
<dbReference type="SMART" id="SM00422">
    <property type="entry name" value="HTH_MERR"/>
    <property type="match status" value="1"/>
</dbReference>
<dbReference type="CDD" id="cd01107">
    <property type="entry name" value="HTH_BmrR"/>
    <property type="match status" value="1"/>
</dbReference>
<evidence type="ECO:0000313" key="8">
    <source>
        <dbReference type="Proteomes" id="UP000256519"/>
    </source>
</evidence>
<dbReference type="GO" id="GO:0003677">
    <property type="term" value="F:DNA binding"/>
    <property type="evidence" value="ECO:0007669"/>
    <property type="project" value="UniProtKB-KW"/>
</dbReference>
<dbReference type="InterPro" id="IPR011256">
    <property type="entry name" value="Reg_factor_effector_dom_sf"/>
</dbReference>
<organism evidence="7 8">
    <name type="scientific">Priestia megaterium</name>
    <name type="common">Bacillus megaterium</name>
    <dbReference type="NCBI Taxonomy" id="1404"/>
    <lineage>
        <taxon>Bacteria</taxon>
        <taxon>Bacillati</taxon>
        <taxon>Bacillota</taxon>
        <taxon>Bacilli</taxon>
        <taxon>Bacillales</taxon>
        <taxon>Bacillaceae</taxon>
        <taxon>Priestia</taxon>
    </lineage>
</organism>
<reference evidence="7 8" key="1">
    <citation type="journal article" date="2018" name="Appl. Environ. Microbiol.">
        <title>Antimicrobial susceptibility testing and tentative epidemiological cut-off values of five Bacillus species relevant for use as animal feed additives or for plant protection.</title>
        <authorList>
            <person name="Agerso Y."/>
            <person name="Stuer-Lauridsen B."/>
            <person name="Bjerre K."/>
            <person name="Jensen M.G."/>
            <person name="Johansen E."/>
            <person name="Bennedsen M."/>
            <person name="Brockmann E."/>
            <person name="Nielsen B."/>
        </authorList>
    </citation>
    <scope>NUCLEOTIDE SEQUENCE [LARGE SCALE GENOMIC DNA]</scope>
    <source>
        <strain evidence="7 8">CHCC20162</strain>
    </source>
</reference>
<gene>
    <name evidence="7" type="ORF">C3744_22295</name>
</gene>